<dbReference type="HAMAP" id="MF_00724">
    <property type="entry name" value="FliE"/>
    <property type="match status" value="1"/>
</dbReference>
<dbReference type="eggNOG" id="COG1677">
    <property type="taxonomic scope" value="Bacteria"/>
</dbReference>
<dbReference type="RefSeq" id="WP_036831990.1">
    <property type="nucleotide sequence ID" value="NZ_AVPG01000002.1"/>
</dbReference>
<dbReference type="InterPro" id="IPR001624">
    <property type="entry name" value="FliE"/>
</dbReference>
<comment type="subcellular location">
    <subcellularLocation>
        <location evidence="1 4">Bacterial flagellum basal body</location>
    </subcellularLocation>
</comment>
<dbReference type="Proteomes" id="UP000030401">
    <property type="component" value="Unassembled WGS sequence"/>
</dbReference>
<dbReference type="Pfam" id="PF02049">
    <property type="entry name" value="FliE"/>
    <property type="match status" value="1"/>
</dbReference>
<accession>A0A0A5HXX0</accession>
<evidence type="ECO:0000256" key="1">
    <source>
        <dbReference type="ARBA" id="ARBA00004117"/>
    </source>
</evidence>
<keyword evidence="7" id="KW-1185">Reference proteome</keyword>
<dbReference type="PANTHER" id="PTHR34653">
    <property type="match status" value="1"/>
</dbReference>
<evidence type="ECO:0000313" key="6">
    <source>
        <dbReference type="EMBL" id="KGX88452.1"/>
    </source>
</evidence>
<proteinExistence type="inferred from homology"/>
<reference evidence="6 7" key="1">
    <citation type="submission" date="2013-08" db="EMBL/GenBank/DDBJ databases">
        <authorList>
            <person name="Huang J."/>
            <person name="Wang G."/>
        </authorList>
    </citation>
    <scope>NUCLEOTIDE SEQUENCE [LARGE SCALE GENOMIC DNA]</scope>
    <source>
        <strain evidence="6 7">JSM 072002</strain>
    </source>
</reference>
<dbReference type="OrthoDB" id="9812413at2"/>
<evidence type="ECO:0000256" key="2">
    <source>
        <dbReference type="ARBA" id="ARBA00009272"/>
    </source>
</evidence>
<dbReference type="PANTHER" id="PTHR34653:SF1">
    <property type="entry name" value="FLAGELLAR HOOK-BASAL BODY COMPLEX PROTEIN FLIE"/>
    <property type="match status" value="1"/>
</dbReference>
<evidence type="ECO:0000256" key="3">
    <source>
        <dbReference type="ARBA" id="ARBA00023143"/>
    </source>
</evidence>
<dbReference type="STRING" id="1385512.N784_07235"/>
<comment type="similarity">
    <text evidence="2 4">Belongs to the FliE family.</text>
</comment>
<comment type="caution">
    <text evidence="6">The sequence shown here is derived from an EMBL/GenBank/DDBJ whole genome shotgun (WGS) entry which is preliminary data.</text>
</comment>
<protein>
    <recommendedName>
        <fullName evidence="4 5">Flagellar hook-basal body complex protein FliE</fullName>
    </recommendedName>
</protein>
<evidence type="ECO:0000256" key="4">
    <source>
        <dbReference type="HAMAP-Rule" id="MF_00724"/>
    </source>
</evidence>
<name>A0A0A5HXX0_9BACI</name>
<evidence type="ECO:0000256" key="5">
    <source>
        <dbReference type="NCBIfam" id="TIGR00205"/>
    </source>
</evidence>
<dbReference type="PRINTS" id="PR01006">
    <property type="entry name" value="FLGHOOKFLIE"/>
</dbReference>
<gene>
    <name evidence="4" type="primary">fliE</name>
    <name evidence="6" type="ORF">N784_07235</name>
</gene>
<dbReference type="GO" id="GO:0005198">
    <property type="term" value="F:structural molecule activity"/>
    <property type="evidence" value="ECO:0007669"/>
    <property type="project" value="UniProtKB-UniRule"/>
</dbReference>
<evidence type="ECO:0000313" key="7">
    <source>
        <dbReference type="Proteomes" id="UP000030401"/>
    </source>
</evidence>
<sequence>MNTIHNTLPPLQPLHAATTAKVKNTSPADAQSSFANSLKSAIEQVNKANVASDQKTEQLVKGEVNNLHDVMITAQKASIMMQTAIEVQSKAIDAYKEISRMQI</sequence>
<dbReference type="NCBIfam" id="TIGR00205">
    <property type="entry name" value="fliE"/>
    <property type="match status" value="1"/>
</dbReference>
<dbReference type="GO" id="GO:0003774">
    <property type="term" value="F:cytoskeletal motor activity"/>
    <property type="evidence" value="ECO:0007669"/>
    <property type="project" value="InterPro"/>
</dbReference>
<organism evidence="6 7">
    <name type="scientific">Pontibacillus litoralis JSM 072002</name>
    <dbReference type="NCBI Taxonomy" id="1385512"/>
    <lineage>
        <taxon>Bacteria</taxon>
        <taxon>Bacillati</taxon>
        <taxon>Bacillota</taxon>
        <taxon>Bacilli</taxon>
        <taxon>Bacillales</taxon>
        <taxon>Bacillaceae</taxon>
        <taxon>Pontibacillus</taxon>
    </lineage>
</organism>
<keyword evidence="3 4" id="KW-0975">Bacterial flagellum</keyword>
<dbReference type="GO" id="GO:0009425">
    <property type="term" value="C:bacterial-type flagellum basal body"/>
    <property type="evidence" value="ECO:0007669"/>
    <property type="project" value="UniProtKB-SubCell"/>
</dbReference>
<dbReference type="AlphaFoldDB" id="A0A0A5HXX0"/>
<dbReference type="EMBL" id="AVPG01000002">
    <property type="protein sequence ID" value="KGX88452.1"/>
    <property type="molecule type" value="Genomic_DNA"/>
</dbReference>
<dbReference type="GO" id="GO:0071973">
    <property type="term" value="P:bacterial-type flagellum-dependent cell motility"/>
    <property type="evidence" value="ECO:0007669"/>
    <property type="project" value="InterPro"/>
</dbReference>